<evidence type="ECO:0000256" key="9">
    <source>
        <dbReference type="HAMAP-Rule" id="MF_00530"/>
    </source>
</evidence>
<evidence type="ECO:0000256" key="1">
    <source>
        <dbReference type="ARBA" id="ARBA00004202"/>
    </source>
</evidence>
<gene>
    <name evidence="9 13" type="primary">atpC</name>
    <name evidence="13" type="ORF">H8706_01745</name>
</gene>
<comment type="similarity">
    <text evidence="2 9 10">Belongs to the ATPase epsilon chain family.</text>
</comment>
<dbReference type="SUPFAM" id="SSF51344">
    <property type="entry name" value="Epsilon subunit of F1F0-ATP synthase N-terminal domain"/>
    <property type="match status" value="1"/>
</dbReference>
<dbReference type="RefSeq" id="WP_262431257.1">
    <property type="nucleotide sequence ID" value="NZ_JACRTE010000001.1"/>
</dbReference>
<keyword evidence="5 9" id="KW-0406">Ion transport</keyword>
<keyword evidence="7 9" id="KW-0139">CF(1)</keyword>
<comment type="subcellular location">
    <subcellularLocation>
        <location evidence="1 9">Cell membrane</location>
        <topology evidence="1 9">Peripheral membrane protein</topology>
    </subcellularLocation>
</comment>
<keyword evidence="4 9" id="KW-1003">Cell membrane</keyword>
<feature type="domain" description="ATP synthase epsilon subunit C-terminal" evidence="11">
    <location>
        <begin position="86"/>
        <end position="130"/>
    </location>
</feature>
<dbReference type="Gene3D" id="2.60.15.10">
    <property type="entry name" value="F0F1 ATP synthase delta/epsilon subunit, N-terminal"/>
    <property type="match status" value="1"/>
</dbReference>
<reference evidence="13" key="1">
    <citation type="submission" date="2020-08" db="EMBL/GenBank/DDBJ databases">
        <title>Genome public.</title>
        <authorList>
            <person name="Liu C."/>
            <person name="Sun Q."/>
        </authorList>
    </citation>
    <scope>NUCLEOTIDE SEQUENCE</scope>
    <source>
        <strain evidence="13">NSJ-50</strain>
    </source>
</reference>
<evidence type="ECO:0000256" key="8">
    <source>
        <dbReference type="ARBA" id="ARBA00023310"/>
    </source>
</evidence>
<keyword evidence="6 9" id="KW-0472">Membrane</keyword>
<dbReference type="InterPro" id="IPR036794">
    <property type="entry name" value="ATP_F1_dsu/esu_C_sf"/>
</dbReference>
<dbReference type="SUPFAM" id="SSF46604">
    <property type="entry name" value="Epsilon subunit of F1F0-ATP synthase C-terminal domain"/>
    <property type="match status" value="1"/>
</dbReference>
<dbReference type="Gene3D" id="1.20.5.440">
    <property type="entry name" value="ATP synthase delta/epsilon subunit, C-terminal domain"/>
    <property type="match status" value="1"/>
</dbReference>
<feature type="domain" description="ATP synthase F1 complex delta/epsilon subunit N-terminal" evidence="12">
    <location>
        <begin position="4"/>
        <end position="79"/>
    </location>
</feature>
<evidence type="ECO:0000259" key="11">
    <source>
        <dbReference type="Pfam" id="PF00401"/>
    </source>
</evidence>
<comment type="caution">
    <text evidence="13">The sequence shown here is derived from an EMBL/GenBank/DDBJ whole genome shotgun (WGS) entry which is preliminary data.</text>
</comment>
<dbReference type="CDD" id="cd12152">
    <property type="entry name" value="F1-ATPase_delta"/>
    <property type="match status" value="1"/>
</dbReference>
<dbReference type="GO" id="GO:0045259">
    <property type="term" value="C:proton-transporting ATP synthase complex"/>
    <property type="evidence" value="ECO:0007669"/>
    <property type="project" value="UniProtKB-KW"/>
</dbReference>
<comment type="subunit">
    <text evidence="9 10">F-type ATPases have 2 components, CF(1) - the catalytic core - and CF(0) - the membrane proton channel. CF(1) has five subunits: alpha(3), beta(3), gamma(1), delta(1), epsilon(1). CF(0) has three main subunits: a, b and c.</text>
</comment>
<dbReference type="EMBL" id="JACRTE010000001">
    <property type="protein sequence ID" value="MBC8595593.1"/>
    <property type="molecule type" value="Genomic_DNA"/>
</dbReference>
<comment type="function">
    <text evidence="9">Produces ATP from ADP in the presence of a proton gradient across the membrane.</text>
</comment>
<evidence type="ECO:0000259" key="12">
    <source>
        <dbReference type="Pfam" id="PF02823"/>
    </source>
</evidence>
<evidence type="ECO:0000256" key="4">
    <source>
        <dbReference type="ARBA" id="ARBA00022475"/>
    </source>
</evidence>
<accession>A0A926F4H7</accession>
<dbReference type="InterPro" id="IPR036771">
    <property type="entry name" value="ATPsynth_dsu/esu_N"/>
</dbReference>
<dbReference type="NCBIfam" id="TIGR01216">
    <property type="entry name" value="ATP_synt_epsi"/>
    <property type="match status" value="1"/>
</dbReference>
<protein>
    <recommendedName>
        <fullName evidence="9">ATP synthase epsilon chain</fullName>
    </recommendedName>
    <alternativeName>
        <fullName evidence="9">ATP synthase F1 sector epsilon subunit</fullName>
    </alternativeName>
    <alternativeName>
        <fullName evidence="9">F-ATPase epsilon subunit</fullName>
    </alternativeName>
</protein>
<keyword evidence="14" id="KW-1185">Reference proteome</keyword>
<dbReference type="HAMAP" id="MF_00530">
    <property type="entry name" value="ATP_synth_epsil_bac"/>
    <property type="match status" value="1"/>
</dbReference>
<dbReference type="GO" id="GO:0005886">
    <property type="term" value="C:plasma membrane"/>
    <property type="evidence" value="ECO:0007669"/>
    <property type="project" value="UniProtKB-SubCell"/>
</dbReference>
<keyword evidence="9" id="KW-0375">Hydrogen ion transport</keyword>
<dbReference type="Proteomes" id="UP000647416">
    <property type="component" value="Unassembled WGS sequence"/>
</dbReference>
<proteinExistence type="inferred from homology"/>
<dbReference type="InterPro" id="IPR020546">
    <property type="entry name" value="ATP_synth_F1_dsu/esu_N"/>
</dbReference>
<evidence type="ECO:0000256" key="10">
    <source>
        <dbReference type="RuleBase" id="RU003656"/>
    </source>
</evidence>
<evidence type="ECO:0000256" key="5">
    <source>
        <dbReference type="ARBA" id="ARBA00023065"/>
    </source>
</evidence>
<name>A0A926F4H7_9FIRM</name>
<sequence>MAEFRLQIVTPGGLEFDDNIENLIVRAVNGDVGILARHADYVVPLEIGTARVKKDGKVRVGSCNGGTLCVTDGNAKIIAFSFEWADEIDINRALDAKKRAENAMKKKTSDYELNLAKVKLKRALSRISVYENR</sequence>
<organism evidence="13 14">
    <name type="scientific">Qingrenia yutianensis</name>
    <dbReference type="NCBI Taxonomy" id="2763676"/>
    <lineage>
        <taxon>Bacteria</taxon>
        <taxon>Bacillati</taxon>
        <taxon>Bacillota</taxon>
        <taxon>Clostridia</taxon>
        <taxon>Eubacteriales</taxon>
        <taxon>Oscillospiraceae</taxon>
        <taxon>Qingrenia</taxon>
    </lineage>
</organism>
<keyword evidence="8 9" id="KW-0066">ATP synthesis</keyword>
<dbReference type="Pfam" id="PF02823">
    <property type="entry name" value="ATP-synt_DE_N"/>
    <property type="match status" value="1"/>
</dbReference>
<dbReference type="GO" id="GO:0005524">
    <property type="term" value="F:ATP binding"/>
    <property type="evidence" value="ECO:0007669"/>
    <property type="project" value="UniProtKB-UniRule"/>
</dbReference>
<evidence type="ECO:0000256" key="7">
    <source>
        <dbReference type="ARBA" id="ARBA00023196"/>
    </source>
</evidence>
<evidence type="ECO:0000256" key="6">
    <source>
        <dbReference type="ARBA" id="ARBA00023136"/>
    </source>
</evidence>
<evidence type="ECO:0000256" key="3">
    <source>
        <dbReference type="ARBA" id="ARBA00022448"/>
    </source>
</evidence>
<dbReference type="AlphaFoldDB" id="A0A926F4H7"/>
<dbReference type="GO" id="GO:0046933">
    <property type="term" value="F:proton-transporting ATP synthase activity, rotational mechanism"/>
    <property type="evidence" value="ECO:0007669"/>
    <property type="project" value="UniProtKB-UniRule"/>
</dbReference>
<dbReference type="PANTHER" id="PTHR13822:SF10">
    <property type="entry name" value="ATP SYNTHASE EPSILON CHAIN, CHLOROPLASTIC"/>
    <property type="match status" value="1"/>
</dbReference>
<keyword evidence="3 9" id="KW-0813">Transport</keyword>
<dbReference type="PANTHER" id="PTHR13822">
    <property type="entry name" value="ATP SYNTHASE DELTA/EPSILON CHAIN"/>
    <property type="match status" value="1"/>
</dbReference>
<evidence type="ECO:0000256" key="2">
    <source>
        <dbReference type="ARBA" id="ARBA00005712"/>
    </source>
</evidence>
<dbReference type="Pfam" id="PF00401">
    <property type="entry name" value="ATP-synt_DE"/>
    <property type="match status" value="1"/>
</dbReference>
<evidence type="ECO:0000313" key="14">
    <source>
        <dbReference type="Proteomes" id="UP000647416"/>
    </source>
</evidence>
<evidence type="ECO:0000313" key="13">
    <source>
        <dbReference type="EMBL" id="MBC8595593.1"/>
    </source>
</evidence>
<dbReference type="InterPro" id="IPR001469">
    <property type="entry name" value="ATP_synth_F1_dsu/esu"/>
</dbReference>
<dbReference type="InterPro" id="IPR020547">
    <property type="entry name" value="ATP_synth_F1_esu_C"/>
</dbReference>